<sequence length="78" mass="8318">MKPNAKIAIEVFDNGCIKVGMEGQFTDLTIGFCAGVAQVVQLASKNANKTPEELLNIVTAEMRNALGNVLSEKGKVTH</sequence>
<name>A0A8S5LF66_9CAUD</name>
<reference evidence="1" key="1">
    <citation type="journal article" date="2021" name="Proc. Natl. Acad. Sci. U.S.A.">
        <title>A Catalog of Tens of Thousands of Viruses from Human Metagenomes Reveals Hidden Associations with Chronic Diseases.</title>
        <authorList>
            <person name="Tisza M.J."/>
            <person name="Buck C.B."/>
        </authorList>
    </citation>
    <scope>NUCLEOTIDE SEQUENCE</scope>
    <source>
        <strain evidence="1">Cttkn18</strain>
    </source>
</reference>
<evidence type="ECO:0000313" key="1">
    <source>
        <dbReference type="EMBL" id="DAD68499.1"/>
    </source>
</evidence>
<proteinExistence type="predicted"/>
<protein>
    <submittedName>
        <fullName evidence="1">Uncharacterized protein</fullName>
    </submittedName>
</protein>
<organism evidence="1">
    <name type="scientific">Siphoviridae sp. cttkn18</name>
    <dbReference type="NCBI Taxonomy" id="2823607"/>
    <lineage>
        <taxon>Viruses</taxon>
        <taxon>Duplodnaviria</taxon>
        <taxon>Heunggongvirae</taxon>
        <taxon>Uroviricota</taxon>
        <taxon>Caudoviricetes</taxon>
    </lineage>
</organism>
<accession>A0A8S5LF66</accession>
<dbReference type="EMBL" id="BK014703">
    <property type="protein sequence ID" value="DAD68499.1"/>
    <property type="molecule type" value="Genomic_DNA"/>
</dbReference>